<reference evidence="2 3" key="1">
    <citation type="journal article" date="2019" name="Genome Biol. Evol.">
        <title>Day and night: Metabolic profiles and evolutionary relationships of six axenic non-marine cyanobacteria.</title>
        <authorList>
            <person name="Will S.E."/>
            <person name="Henke P."/>
            <person name="Boedeker C."/>
            <person name="Huang S."/>
            <person name="Brinkmann H."/>
            <person name="Rohde M."/>
            <person name="Jarek M."/>
            <person name="Friedl T."/>
            <person name="Seufert S."/>
            <person name="Schumacher M."/>
            <person name="Overmann J."/>
            <person name="Neumann-Schaal M."/>
            <person name="Petersen J."/>
        </authorList>
    </citation>
    <scope>NUCLEOTIDE SEQUENCE [LARGE SCALE GENOMIC DNA]</scope>
    <source>
        <strain evidence="2 3">SAG 39.79</strain>
    </source>
</reference>
<dbReference type="AlphaFoldDB" id="A0AB37US89"/>
<comment type="caution">
    <text evidence="2">The sequence shown here is derived from an EMBL/GenBank/DDBJ whole genome shotgun (WGS) entry which is preliminary data.</text>
</comment>
<protein>
    <submittedName>
        <fullName evidence="2">Uncharacterized protein</fullName>
    </submittedName>
</protein>
<organism evidence="2 3">
    <name type="scientific">Chroococcidiopsis cubana SAG 39.79</name>
    <dbReference type="NCBI Taxonomy" id="388085"/>
    <lineage>
        <taxon>Bacteria</taxon>
        <taxon>Bacillati</taxon>
        <taxon>Cyanobacteriota</taxon>
        <taxon>Cyanophyceae</taxon>
        <taxon>Chroococcidiopsidales</taxon>
        <taxon>Chroococcidiopsidaceae</taxon>
        <taxon>Chroococcidiopsis</taxon>
    </lineage>
</organism>
<gene>
    <name evidence="2" type="ORF">DSM107010_02980</name>
</gene>
<keyword evidence="1" id="KW-0175">Coiled coil</keyword>
<name>A0AB37US89_9CYAN</name>
<evidence type="ECO:0000313" key="3">
    <source>
        <dbReference type="Proteomes" id="UP000282574"/>
    </source>
</evidence>
<accession>A0AB37US89</accession>
<dbReference type="EMBL" id="RSCK01000002">
    <property type="protein sequence ID" value="RUT14267.1"/>
    <property type="molecule type" value="Genomic_DNA"/>
</dbReference>
<proteinExistence type="predicted"/>
<sequence length="186" mass="21664">MLIIKLFRSKKYNCYYKFVKKLEAIELLVSEGWTKADADRALKVVDFTTHPDELTIRKSVSLFAGAELLHRQRLQAAQRTLVTKKTREIERIKEEYTATIEQIKKPQSGKDNNTDIRDLLAKNKSLEATIKNLSLVNEHLKKDNKDMKNIVDAIKLQLTIEMRKLLRYPDNEIRQAAMKFFKSILG</sequence>
<feature type="coiled-coil region" evidence="1">
    <location>
        <begin position="116"/>
        <end position="157"/>
    </location>
</feature>
<evidence type="ECO:0000256" key="1">
    <source>
        <dbReference type="SAM" id="Coils"/>
    </source>
</evidence>
<evidence type="ECO:0000313" key="2">
    <source>
        <dbReference type="EMBL" id="RUT14267.1"/>
    </source>
</evidence>
<dbReference type="Proteomes" id="UP000282574">
    <property type="component" value="Unassembled WGS sequence"/>
</dbReference>
<keyword evidence="3" id="KW-1185">Reference proteome</keyword>